<dbReference type="Gene3D" id="1.25.40.10">
    <property type="entry name" value="Tetratricopeptide repeat domain"/>
    <property type="match status" value="1"/>
</dbReference>
<dbReference type="GeneID" id="95602085"/>
<dbReference type="EMBL" id="CP084204">
    <property type="protein sequence ID" value="UZX23154.1"/>
    <property type="molecule type" value="Genomic_DNA"/>
</dbReference>
<dbReference type="PANTHER" id="PTHR47691:SF3">
    <property type="entry name" value="HTH-TYPE TRANSCRIPTIONAL REGULATOR RV0890C-RELATED"/>
    <property type="match status" value="1"/>
</dbReference>
<name>A0ABY6R2H9_9ACTN</name>
<dbReference type="Proteomes" id="UP001164506">
    <property type="component" value="Chromosome"/>
</dbReference>
<gene>
    <name evidence="1" type="ORF">LDH80_21585</name>
</gene>
<dbReference type="PANTHER" id="PTHR47691">
    <property type="entry name" value="REGULATOR-RELATED"/>
    <property type="match status" value="1"/>
</dbReference>
<evidence type="ECO:0000313" key="2">
    <source>
        <dbReference type="Proteomes" id="UP001164506"/>
    </source>
</evidence>
<reference evidence="1" key="1">
    <citation type="submission" date="2021-09" db="EMBL/GenBank/DDBJ databases">
        <title>Complete genome sequence and metabolic characterization of Streptomyces tanashiensis DSM 731 the producer of antibacterial Kalafungin and diverse secondary metabolites.</title>
        <authorList>
            <person name="Abbasi M.N."/>
            <person name="Anwar M.N."/>
            <person name="Alam K."/>
            <person name="Shoaib M."/>
            <person name="Lin Z."/>
            <person name="Hayat M."/>
            <person name="Ali M.I."/>
            <person name="Malik H.M.T."/>
            <person name="Ahmed I."/>
            <person name="Li A."/>
            <person name="Hailong Wang H."/>
            <person name="Zhang Y."/>
        </authorList>
    </citation>
    <scope>NUCLEOTIDE SEQUENCE</scope>
    <source>
        <strain evidence="1">Kala</strain>
    </source>
</reference>
<dbReference type="SUPFAM" id="SSF52540">
    <property type="entry name" value="P-loop containing nucleoside triphosphate hydrolases"/>
    <property type="match status" value="1"/>
</dbReference>
<protein>
    <submittedName>
        <fullName evidence="1">Tetratricopeptide repeat protein</fullName>
    </submittedName>
</protein>
<keyword evidence="2" id="KW-1185">Reference proteome</keyword>
<evidence type="ECO:0000313" key="1">
    <source>
        <dbReference type="EMBL" id="UZX23154.1"/>
    </source>
</evidence>
<dbReference type="Gene3D" id="3.40.50.300">
    <property type="entry name" value="P-loop containing nucleotide triphosphate hydrolases"/>
    <property type="match status" value="1"/>
</dbReference>
<accession>A0ABY6R2H9</accession>
<proteinExistence type="predicted"/>
<dbReference type="InterPro" id="IPR027417">
    <property type="entry name" value="P-loop_NTPase"/>
</dbReference>
<sequence length="666" mass="71374">MTGRADASGDRAVAAGGNIEQVVTGDFSTQVEHGVLLPAESLSVPASGLVHLPERTALFVGRAEELARLDAGAPSGVQVLCGLGGIGKSTLAAHWAAGRIDDHHPVWWITAETVGELDAGLAALARAMQPAYVGVLPEDALRERALQWLAAHDHWLLVLDNVSDPADVKPLLARATRGRVLITSRRATGWQDLAETIAVPELDPEEAAALFARVCPGDGVAEVCAELGHLPLALRQAAAYCSEAGISPRAYLDLLARYPAETYALTAEGGETGRTVARVWQVTLDRLEDTPLAGRILGVLAWWASEGIPRRLLEPLGSPLEVTEAIRRLRAHSMIALDGDSLSVHRVVQAVVRAGGAGREEAGALLVGVVRRLPHPDEVRANLVAWQAIAAQAEALARHTGPEQDSGEWARLFEWAGLLFGMAADERAVFLATRATLGYVRLYGMEDKRALRALRTVMVGSRAGGSPELSELLLALHVGVYGPDDPRTIEARSRVAEFLLPSSRERAEALLRENVDRAVRSLGEDTRETFDARRALFAAGTDPQAAAADLEVLLARARDVLPESDDLIQIIEISLVAVLLESGRPERAVELAEAAVGHALERYGAARLETVTRRAYLATTLEGAGEDERARELARELLPVCRAALGEGEVTSIVRRLARKRLPSDG</sequence>
<dbReference type="RefSeq" id="WP_190104476.1">
    <property type="nucleotide sequence ID" value="NZ_BMUH01000008.1"/>
</dbReference>
<organism evidence="1 2">
    <name type="scientific">Streptomyces tanashiensis</name>
    <dbReference type="NCBI Taxonomy" id="67367"/>
    <lineage>
        <taxon>Bacteria</taxon>
        <taxon>Bacillati</taxon>
        <taxon>Actinomycetota</taxon>
        <taxon>Actinomycetes</taxon>
        <taxon>Kitasatosporales</taxon>
        <taxon>Streptomycetaceae</taxon>
        <taxon>Streptomyces</taxon>
    </lineage>
</organism>
<dbReference type="InterPro" id="IPR011990">
    <property type="entry name" value="TPR-like_helical_dom_sf"/>
</dbReference>